<feature type="transmembrane region" description="Helical" evidence="1">
    <location>
        <begin position="361"/>
        <end position="384"/>
    </location>
</feature>
<feature type="transmembrane region" description="Helical" evidence="1">
    <location>
        <begin position="45"/>
        <end position="67"/>
    </location>
</feature>
<comment type="caution">
    <text evidence="2">The sequence shown here is derived from an EMBL/GenBank/DDBJ whole genome shotgun (WGS) entry which is preliminary data.</text>
</comment>
<feature type="transmembrane region" description="Helical" evidence="1">
    <location>
        <begin position="299"/>
        <end position="318"/>
    </location>
</feature>
<sequence length="523" mass="56496">MIGDREVICRPLRRRALWCFVALGAAGAGSAVARLAYRGEPLDVWLGVGLLLSLVGVASLHSVTARVSADTHGLRSRTLARRRSVSWRDVADLRVHLRYADVHRTREIRRVGLALRDGRKRLLPLPQDGWICGDPDFDAKLDALRALHRRYGTPKSSHVPVVSYRTAGRGWVGSLALCALLLACAGVAAWSVPSTASNERAWKSATPCTDETPAAERGECLTTLPAVIERTEAERPRQRGRLYFADGRPLERLTVSREAARAFRPGDSVELTFWRSRVREVAGERHVWRDHVPGAGSSAVAAAVCVLAAGYPGAQVLLRLRGRRLPDDEVLPSALPFAGALVGTALWLVPFCFLHPTAPLASPVAITWVAAGSLATLGLFAWAWRATRVRAPGTGEDGVEGKAEEEDEGRDVYLAARFLEHTDYNPYGFGTHIVLGGGPPAVTPHHGPGRFAAKRIPVERLALKDVRRPRGDDGDTVPGNWHVAEIDDAGTPVRLAAAPADLARVLRALDLAATPANTTSRAP</sequence>
<evidence type="ECO:0000256" key="1">
    <source>
        <dbReference type="SAM" id="Phobius"/>
    </source>
</evidence>
<keyword evidence="3" id="KW-1185">Reference proteome</keyword>
<dbReference type="OrthoDB" id="4328553at2"/>
<keyword evidence="1" id="KW-1133">Transmembrane helix</keyword>
<dbReference type="RefSeq" id="WP_155072863.1">
    <property type="nucleotide sequence ID" value="NZ_WIXO01000001.1"/>
</dbReference>
<accession>A0A6G2BJB7</accession>
<evidence type="ECO:0000313" key="2">
    <source>
        <dbReference type="EMBL" id="MTE22375.1"/>
    </source>
</evidence>
<evidence type="ECO:0000313" key="3">
    <source>
        <dbReference type="Proteomes" id="UP000473014"/>
    </source>
</evidence>
<name>A0A6G2BJB7_9ACTN</name>
<dbReference type="AlphaFoldDB" id="A0A6G2BJB7"/>
<reference evidence="2 3" key="1">
    <citation type="submission" date="2019-11" db="EMBL/GenBank/DDBJ databases">
        <authorList>
            <person name="Yuan L."/>
        </authorList>
    </citation>
    <scope>NUCLEOTIDE SEQUENCE [LARGE SCALE GENOMIC DNA]</scope>
    <source>
        <strain evidence="2 3">TRM43335</strain>
    </source>
</reference>
<keyword evidence="1" id="KW-0812">Transmembrane</keyword>
<feature type="transmembrane region" description="Helical" evidence="1">
    <location>
        <begin position="171"/>
        <end position="192"/>
    </location>
</feature>
<proteinExistence type="predicted"/>
<feature type="transmembrane region" description="Helical" evidence="1">
    <location>
        <begin position="330"/>
        <end position="349"/>
    </location>
</feature>
<organism evidence="2 3">
    <name type="scientific">Streptomyces taklimakanensis</name>
    <dbReference type="NCBI Taxonomy" id="2569853"/>
    <lineage>
        <taxon>Bacteria</taxon>
        <taxon>Bacillati</taxon>
        <taxon>Actinomycetota</taxon>
        <taxon>Actinomycetes</taxon>
        <taxon>Kitasatosporales</taxon>
        <taxon>Streptomycetaceae</taxon>
        <taxon>Streptomyces</taxon>
    </lineage>
</organism>
<protein>
    <submittedName>
        <fullName evidence="2">PH domain-containing protein</fullName>
    </submittedName>
</protein>
<dbReference type="Proteomes" id="UP000473014">
    <property type="component" value="Unassembled WGS sequence"/>
</dbReference>
<dbReference type="EMBL" id="WIXO01000001">
    <property type="protein sequence ID" value="MTE22375.1"/>
    <property type="molecule type" value="Genomic_DNA"/>
</dbReference>
<keyword evidence="1" id="KW-0472">Membrane</keyword>
<gene>
    <name evidence="2" type="ORF">F0L17_25385</name>
</gene>